<feature type="domain" description="ATPase AAA-type core" evidence="1">
    <location>
        <begin position="23"/>
        <end position="325"/>
    </location>
</feature>
<dbReference type="InterPro" id="IPR014555">
    <property type="entry name" value="RecF-like"/>
</dbReference>
<dbReference type="RefSeq" id="WP_323259140.1">
    <property type="nucleotide sequence ID" value="NZ_JAYGIE010000002.1"/>
</dbReference>
<dbReference type="EMBL" id="JAYGIE010000002">
    <property type="protein sequence ID" value="MEA5476200.1"/>
    <property type="molecule type" value="Genomic_DNA"/>
</dbReference>
<dbReference type="InterPro" id="IPR027417">
    <property type="entry name" value="P-loop_NTPase"/>
</dbReference>
<organism evidence="2 3">
    <name type="scientific">Pseudanabaena galeata UHCC 0370</name>
    <dbReference type="NCBI Taxonomy" id="3110310"/>
    <lineage>
        <taxon>Bacteria</taxon>
        <taxon>Bacillati</taxon>
        <taxon>Cyanobacteriota</taxon>
        <taxon>Cyanophyceae</taxon>
        <taxon>Pseudanabaenales</taxon>
        <taxon>Pseudanabaenaceae</taxon>
        <taxon>Pseudanabaena</taxon>
    </lineage>
</organism>
<dbReference type="InterPro" id="IPR051396">
    <property type="entry name" value="Bact_Antivir_Def_Nuclease"/>
</dbReference>
<name>A0ABU5TD48_9CYAN</name>
<gene>
    <name evidence="2" type="ORF">VB774_01070</name>
</gene>
<dbReference type="InterPro" id="IPR003959">
    <property type="entry name" value="ATPase_AAA_core"/>
</dbReference>
<keyword evidence="2" id="KW-0067">ATP-binding</keyword>
<evidence type="ECO:0000259" key="1">
    <source>
        <dbReference type="Pfam" id="PF13304"/>
    </source>
</evidence>
<evidence type="ECO:0000313" key="3">
    <source>
        <dbReference type="Proteomes" id="UP001301388"/>
    </source>
</evidence>
<sequence length="371" mass="43735">MLNRIYIDNFRSLVNFEISFDSINLFLGANGSGKSTVFDAINRVKDLISGVFKVENLFTIFDCCRWQTLKEHNFEIEIDGNGGKYKYDLAILYNEQQKPFIAHERLWFNNQPLLKFELGGVYIYDDDYLEISKISYFDSSQSFLSLLPPTNTNKKLTWFRNRIMRLIIIQITPSLMTGVSEQELSYISPRMENYVSWYRHLSQDQGKVLKITNVLREVLDKFTYFKFDRFSETNYGLKLIFENELDNKKPIEYYFNELSDGQKVIIALYTLIYSTQDEDYTLCIDEPENFLSLPEVQPWLDRLYDFCSEKKLQAILISHHPKLINFLASDSGYWFERKGNSPVRVKKIKDEDDTGLPISDLVERGWLYDPE</sequence>
<dbReference type="PIRSF" id="PIRSF029347">
    <property type="entry name" value="RecF"/>
    <property type="match status" value="1"/>
</dbReference>
<dbReference type="PANTHER" id="PTHR43581:SF4">
    <property type="entry name" value="ATP_GTP PHOSPHATASE"/>
    <property type="match status" value="1"/>
</dbReference>
<evidence type="ECO:0000313" key="2">
    <source>
        <dbReference type="EMBL" id="MEA5476200.1"/>
    </source>
</evidence>
<comment type="caution">
    <text evidence="2">The sequence shown here is derived from an EMBL/GenBank/DDBJ whole genome shotgun (WGS) entry which is preliminary data.</text>
</comment>
<keyword evidence="3" id="KW-1185">Reference proteome</keyword>
<proteinExistence type="predicted"/>
<dbReference type="Proteomes" id="UP001301388">
    <property type="component" value="Unassembled WGS sequence"/>
</dbReference>
<dbReference type="Pfam" id="PF13304">
    <property type="entry name" value="AAA_21"/>
    <property type="match status" value="1"/>
</dbReference>
<keyword evidence="2" id="KW-0547">Nucleotide-binding</keyword>
<dbReference type="GO" id="GO:0005524">
    <property type="term" value="F:ATP binding"/>
    <property type="evidence" value="ECO:0007669"/>
    <property type="project" value="UniProtKB-KW"/>
</dbReference>
<reference evidence="2 3" key="1">
    <citation type="submission" date="2023-12" db="EMBL/GenBank/DDBJ databases">
        <title>Baltic Sea Cyanobacteria.</title>
        <authorList>
            <person name="Delbaje E."/>
            <person name="Fewer D.P."/>
            <person name="Shishido T.K."/>
        </authorList>
    </citation>
    <scope>NUCLEOTIDE SEQUENCE [LARGE SCALE GENOMIC DNA]</scope>
    <source>
        <strain evidence="2 3">UHCC 0370</strain>
    </source>
</reference>
<dbReference type="PANTHER" id="PTHR43581">
    <property type="entry name" value="ATP/GTP PHOSPHATASE"/>
    <property type="match status" value="1"/>
</dbReference>
<dbReference type="SUPFAM" id="SSF52540">
    <property type="entry name" value="P-loop containing nucleoside triphosphate hydrolases"/>
    <property type="match status" value="1"/>
</dbReference>
<dbReference type="Gene3D" id="3.40.50.300">
    <property type="entry name" value="P-loop containing nucleotide triphosphate hydrolases"/>
    <property type="match status" value="1"/>
</dbReference>
<accession>A0ABU5TD48</accession>
<protein>
    <submittedName>
        <fullName evidence="2">ATP-binding protein</fullName>
    </submittedName>
</protein>